<proteinExistence type="predicted"/>
<dbReference type="SMART" id="SM00448">
    <property type="entry name" value="REC"/>
    <property type="match status" value="1"/>
</dbReference>
<gene>
    <name evidence="3" type="ORF">DO021_05600</name>
</gene>
<dbReference type="CDD" id="cd00156">
    <property type="entry name" value="REC"/>
    <property type="match status" value="1"/>
</dbReference>
<protein>
    <recommendedName>
        <fullName evidence="2">Response regulatory domain-containing protein</fullName>
    </recommendedName>
</protein>
<dbReference type="Pfam" id="PF00072">
    <property type="entry name" value="Response_reg"/>
    <property type="match status" value="1"/>
</dbReference>
<feature type="non-terminal residue" evidence="3">
    <location>
        <position position="163"/>
    </location>
</feature>
<evidence type="ECO:0000256" key="1">
    <source>
        <dbReference type="PROSITE-ProRule" id="PRU00169"/>
    </source>
</evidence>
<dbReference type="GO" id="GO:0000156">
    <property type="term" value="F:phosphorelay response regulator activity"/>
    <property type="evidence" value="ECO:0007669"/>
    <property type="project" value="TreeGrafter"/>
</dbReference>
<dbReference type="Gene3D" id="3.40.50.2300">
    <property type="match status" value="1"/>
</dbReference>
<dbReference type="EMBL" id="QLNI01000008">
    <property type="protein sequence ID" value="RAM03094.1"/>
    <property type="molecule type" value="Genomic_DNA"/>
</dbReference>
<dbReference type="PROSITE" id="PS50110">
    <property type="entry name" value="RESPONSE_REGULATORY"/>
    <property type="match status" value="1"/>
</dbReference>
<comment type="caution">
    <text evidence="3">The sequence shown here is derived from an EMBL/GenBank/DDBJ whole genome shotgun (WGS) entry which is preliminary data.</text>
</comment>
<name>A0A328FEJ7_9BACT</name>
<dbReference type="AlphaFoldDB" id="A0A328FEJ7"/>
<dbReference type="InterPro" id="IPR051271">
    <property type="entry name" value="2C-system_Tx_regulators"/>
</dbReference>
<organism evidence="3 4">
    <name type="scientific">Desulfobacter hydrogenophilus</name>
    <dbReference type="NCBI Taxonomy" id="2291"/>
    <lineage>
        <taxon>Bacteria</taxon>
        <taxon>Pseudomonadati</taxon>
        <taxon>Thermodesulfobacteriota</taxon>
        <taxon>Desulfobacteria</taxon>
        <taxon>Desulfobacterales</taxon>
        <taxon>Desulfobacteraceae</taxon>
        <taxon>Desulfobacter</taxon>
    </lineage>
</organism>
<dbReference type="PANTHER" id="PTHR45526">
    <property type="entry name" value="TRANSCRIPTIONAL REGULATORY PROTEIN DPIA"/>
    <property type="match status" value="1"/>
</dbReference>
<dbReference type="PANTHER" id="PTHR45526:SF1">
    <property type="entry name" value="TRANSCRIPTIONAL REGULATORY PROTEIN DCUR-RELATED"/>
    <property type="match status" value="1"/>
</dbReference>
<dbReference type="InterPro" id="IPR011006">
    <property type="entry name" value="CheY-like_superfamily"/>
</dbReference>
<evidence type="ECO:0000259" key="2">
    <source>
        <dbReference type="PROSITE" id="PS50110"/>
    </source>
</evidence>
<feature type="domain" description="Response regulatory" evidence="2">
    <location>
        <begin position="39"/>
        <end position="153"/>
    </location>
</feature>
<feature type="modified residue" description="4-aspartylphosphate" evidence="1">
    <location>
        <position position="88"/>
    </location>
</feature>
<dbReference type="SUPFAM" id="SSF52172">
    <property type="entry name" value="CheY-like"/>
    <property type="match status" value="1"/>
</dbReference>
<dbReference type="Proteomes" id="UP000248798">
    <property type="component" value="Unassembled WGS sequence"/>
</dbReference>
<keyword evidence="1" id="KW-0597">Phosphoprotein</keyword>
<reference evidence="3 4" key="1">
    <citation type="submission" date="2018-06" db="EMBL/GenBank/DDBJ databases">
        <title>Complete Genome Sequence of Desulfobacter hydrogenophilus (DSM3380).</title>
        <authorList>
            <person name="Marietou A."/>
            <person name="Schreiber L."/>
            <person name="Marshall I."/>
            <person name="Jorgensen B."/>
        </authorList>
    </citation>
    <scope>NUCLEOTIDE SEQUENCE [LARGE SCALE GENOMIC DNA]</scope>
    <source>
        <strain evidence="3 4">DSM 3380</strain>
    </source>
</reference>
<evidence type="ECO:0000313" key="4">
    <source>
        <dbReference type="Proteomes" id="UP000248798"/>
    </source>
</evidence>
<accession>A0A328FEJ7</accession>
<sequence length="163" mass="17889">MGGIGSHPYEIAADSSIFKQALNMDIRINLENGERTVAAILIVDDDPIFCTPFTAYLKKLGHQCQTAQTFSQGAALARDVDFDVVFLDVLLPDANGLECINYFINASSSPELIIITGKSELSGAEMALENGAWDYLEKPPAYDDVKLTLKRALQFRDNKMVSP</sequence>
<evidence type="ECO:0000313" key="3">
    <source>
        <dbReference type="EMBL" id="RAM03094.1"/>
    </source>
</evidence>
<dbReference type="InterPro" id="IPR001789">
    <property type="entry name" value="Sig_transdc_resp-reg_receiver"/>
</dbReference>